<evidence type="ECO:0000313" key="4">
    <source>
        <dbReference type="Proteomes" id="UP000758603"/>
    </source>
</evidence>
<dbReference type="AlphaFoldDB" id="A0A9P8UPW7"/>
<evidence type="ECO:0000256" key="2">
    <source>
        <dbReference type="SAM" id="Phobius"/>
    </source>
</evidence>
<evidence type="ECO:0000313" key="3">
    <source>
        <dbReference type="EMBL" id="KAH6656068.1"/>
    </source>
</evidence>
<gene>
    <name evidence="3" type="ORF">BKA67DRAFT_534969</name>
</gene>
<dbReference type="EMBL" id="JAGPXC010000003">
    <property type="protein sequence ID" value="KAH6656068.1"/>
    <property type="molecule type" value="Genomic_DNA"/>
</dbReference>
<evidence type="ECO:0000256" key="1">
    <source>
        <dbReference type="SAM" id="MobiDB-lite"/>
    </source>
</evidence>
<organism evidence="3 4">
    <name type="scientific">Truncatella angustata</name>
    <dbReference type="NCBI Taxonomy" id="152316"/>
    <lineage>
        <taxon>Eukaryota</taxon>
        <taxon>Fungi</taxon>
        <taxon>Dikarya</taxon>
        <taxon>Ascomycota</taxon>
        <taxon>Pezizomycotina</taxon>
        <taxon>Sordariomycetes</taxon>
        <taxon>Xylariomycetidae</taxon>
        <taxon>Amphisphaeriales</taxon>
        <taxon>Sporocadaceae</taxon>
        <taxon>Truncatella</taxon>
    </lineage>
</organism>
<accession>A0A9P8UPW7</accession>
<dbReference type="GeneID" id="70128837"/>
<feature type="compositionally biased region" description="Polar residues" evidence="1">
    <location>
        <begin position="88"/>
        <end position="98"/>
    </location>
</feature>
<feature type="region of interest" description="Disordered" evidence="1">
    <location>
        <begin position="63"/>
        <end position="103"/>
    </location>
</feature>
<dbReference type="RefSeq" id="XP_045960333.1">
    <property type="nucleotide sequence ID" value="XM_046099945.1"/>
</dbReference>
<dbReference type="Gene3D" id="1.20.5.900">
    <property type="entry name" value="transmembrane domain of human cd4"/>
    <property type="match status" value="1"/>
</dbReference>
<comment type="caution">
    <text evidence="3">The sequence shown here is derived from an EMBL/GenBank/DDBJ whole genome shotgun (WGS) entry which is preliminary data.</text>
</comment>
<name>A0A9P8UPW7_9PEZI</name>
<keyword evidence="2" id="KW-1133">Transmembrane helix</keyword>
<keyword evidence="2" id="KW-0472">Membrane</keyword>
<sequence length="128" mass="14048">MILPKTFSELASRQYSGGYGYYGSPRRRLYSGAIAGIVVGCVVFFLILFVLCCMFTRRRRNRTRQAQGYTNTSNTSGGRFTLFGGGKHSTSQQPMMQTGNYPQGQGGYGGYGYGQQAPGVNPPQAVYR</sequence>
<dbReference type="Proteomes" id="UP000758603">
    <property type="component" value="Unassembled WGS sequence"/>
</dbReference>
<reference evidence="3" key="1">
    <citation type="journal article" date="2021" name="Nat. Commun.">
        <title>Genetic determinants of endophytism in the Arabidopsis root mycobiome.</title>
        <authorList>
            <person name="Mesny F."/>
            <person name="Miyauchi S."/>
            <person name="Thiergart T."/>
            <person name="Pickel B."/>
            <person name="Atanasova L."/>
            <person name="Karlsson M."/>
            <person name="Huettel B."/>
            <person name="Barry K.W."/>
            <person name="Haridas S."/>
            <person name="Chen C."/>
            <person name="Bauer D."/>
            <person name="Andreopoulos W."/>
            <person name="Pangilinan J."/>
            <person name="LaButti K."/>
            <person name="Riley R."/>
            <person name="Lipzen A."/>
            <person name="Clum A."/>
            <person name="Drula E."/>
            <person name="Henrissat B."/>
            <person name="Kohler A."/>
            <person name="Grigoriev I.V."/>
            <person name="Martin F.M."/>
            <person name="Hacquard S."/>
        </authorList>
    </citation>
    <scope>NUCLEOTIDE SEQUENCE</scope>
    <source>
        <strain evidence="3">MPI-SDFR-AT-0073</strain>
    </source>
</reference>
<feature type="compositionally biased region" description="Polar residues" evidence="1">
    <location>
        <begin position="65"/>
        <end position="78"/>
    </location>
</feature>
<keyword evidence="2" id="KW-0812">Transmembrane</keyword>
<keyword evidence="4" id="KW-1185">Reference proteome</keyword>
<protein>
    <submittedName>
        <fullName evidence="3">Uncharacterized protein</fullName>
    </submittedName>
</protein>
<feature type="transmembrane region" description="Helical" evidence="2">
    <location>
        <begin position="29"/>
        <end position="55"/>
    </location>
</feature>
<proteinExistence type="predicted"/>